<dbReference type="EMBL" id="JAUEDM010000001">
    <property type="protein sequence ID" value="KAK3329060.1"/>
    <property type="molecule type" value="Genomic_DNA"/>
</dbReference>
<dbReference type="Pfam" id="PF05251">
    <property type="entry name" value="Ost5"/>
    <property type="match status" value="1"/>
</dbReference>
<dbReference type="PANTHER" id="PTHR10870:SF0">
    <property type="entry name" value="CELL CYCLE CHECKPOINT PROTEIN RAD1"/>
    <property type="match status" value="1"/>
</dbReference>
<protein>
    <submittedName>
        <fullName evidence="13">DNA repair exonuclease-like protein</fullName>
    </submittedName>
</protein>
<keyword evidence="5 12" id="KW-0812">Transmembrane</keyword>
<keyword evidence="14" id="KW-1185">Reference proteome</keyword>
<dbReference type="GO" id="GO:0006281">
    <property type="term" value="P:DNA repair"/>
    <property type="evidence" value="ECO:0007669"/>
    <property type="project" value="UniProtKB-KW"/>
</dbReference>
<keyword evidence="10" id="KW-0539">Nucleus</keyword>
<dbReference type="GO" id="GO:0000077">
    <property type="term" value="P:DNA damage checkpoint signaling"/>
    <property type="evidence" value="ECO:0007669"/>
    <property type="project" value="InterPro"/>
</dbReference>
<comment type="caution">
    <text evidence="13">The sequence shown here is derived from an EMBL/GenBank/DDBJ whole genome shotgun (WGS) entry which is preliminary data.</text>
</comment>
<keyword evidence="13" id="KW-0269">Exonuclease</keyword>
<reference evidence="13" key="2">
    <citation type="submission" date="2023-06" db="EMBL/GenBank/DDBJ databases">
        <authorList>
            <consortium name="Lawrence Berkeley National Laboratory"/>
            <person name="Haridas S."/>
            <person name="Hensen N."/>
            <person name="Bonometti L."/>
            <person name="Westerberg I."/>
            <person name="Brannstrom I.O."/>
            <person name="Guillou S."/>
            <person name="Cros-Aarteil S."/>
            <person name="Calhoun S."/>
            <person name="Kuo A."/>
            <person name="Mondo S."/>
            <person name="Pangilinan J."/>
            <person name="Riley R."/>
            <person name="Labutti K."/>
            <person name="Andreopoulos B."/>
            <person name="Lipzen A."/>
            <person name="Chen C."/>
            <person name="Yanf M."/>
            <person name="Daum C."/>
            <person name="Ng V."/>
            <person name="Clum A."/>
            <person name="Steindorff A."/>
            <person name="Ohm R."/>
            <person name="Martin F."/>
            <person name="Silar P."/>
            <person name="Natvig D."/>
            <person name="Lalanne C."/>
            <person name="Gautier V."/>
            <person name="Ament-Velasquez S.L."/>
            <person name="Kruys A."/>
            <person name="Hutchinson M.I."/>
            <person name="Powell A.J."/>
            <person name="Barry K."/>
            <person name="Miller A.N."/>
            <person name="Grigoriev I.V."/>
            <person name="Debuchy R."/>
            <person name="Gladieux P."/>
            <person name="Thoren M.H."/>
            <person name="Johannesson H."/>
        </authorList>
    </citation>
    <scope>NUCLEOTIDE SEQUENCE</scope>
    <source>
        <strain evidence="13">CBS 118394</strain>
    </source>
</reference>
<feature type="compositionally biased region" description="Acidic residues" evidence="11">
    <location>
        <begin position="408"/>
        <end position="419"/>
    </location>
</feature>
<evidence type="ECO:0000256" key="8">
    <source>
        <dbReference type="ARBA" id="ARBA00023136"/>
    </source>
</evidence>
<dbReference type="AlphaFoldDB" id="A0AAE0MEA8"/>
<evidence type="ECO:0000256" key="11">
    <source>
        <dbReference type="SAM" id="MobiDB-lite"/>
    </source>
</evidence>
<dbReference type="GO" id="GO:0008250">
    <property type="term" value="C:oligosaccharyltransferase complex"/>
    <property type="evidence" value="ECO:0007669"/>
    <property type="project" value="InterPro"/>
</dbReference>
<evidence type="ECO:0000256" key="1">
    <source>
        <dbReference type="ARBA" id="ARBA00004123"/>
    </source>
</evidence>
<keyword evidence="13" id="KW-0540">Nuclease</keyword>
<keyword evidence="13" id="KW-0378">Hydrolase</keyword>
<comment type="similarity">
    <text evidence="4">Belongs to the rad1 family.</text>
</comment>
<dbReference type="Gene3D" id="3.70.10.10">
    <property type="match status" value="1"/>
</dbReference>
<evidence type="ECO:0000256" key="5">
    <source>
        <dbReference type="ARBA" id="ARBA00022692"/>
    </source>
</evidence>
<comment type="similarity">
    <text evidence="3">Belongs to the OST5 family.</text>
</comment>
<evidence type="ECO:0000256" key="12">
    <source>
        <dbReference type="SAM" id="Phobius"/>
    </source>
</evidence>
<feature type="region of interest" description="Disordered" evidence="11">
    <location>
        <begin position="156"/>
        <end position="181"/>
    </location>
</feature>
<dbReference type="GO" id="GO:0030896">
    <property type="term" value="C:checkpoint clamp complex"/>
    <property type="evidence" value="ECO:0007669"/>
    <property type="project" value="TreeGrafter"/>
</dbReference>
<evidence type="ECO:0000256" key="6">
    <source>
        <dbReference type="ARBA" id="ARBA00022763"/>
    </source>
</evidence>
<keyword evidence="9" id="KW-0234">DNA repair</keyword>
<name>A0AAE0MEA8_9PEZI</name>
<dbReference type="PANTHER" id="PTHR10870">
    <property type="entry name" value="CELL CYCLE CHECKPOINT PROTEIN RAD1"/>
    <property type="match status" value="1"/>
</dbReference>
<feature type="transmembrane region" description="Helical" evidence="12">
    <location>
        <begin position="27"/>
        <end position="46"/>
    </location>
</feature>
<comment type="subcellular location">
    <subcellularLocation>
        <location evidence="2">Membrane</location>
        <topology evidence="2">Multi-pass membrane protein</topology>
    </subcellularLocation>
    <subcellularLocation>
        <location evidence="1">Nucleus</location>
    </subcellularLocation>
</comment>
<sequence length="434" mass="47644">MDSSLLQVWHAASGSPFVPTVGKDSQFLVGFVLVVLGFLLTGTFALNRTIINLPVLGIPASLALAIGVVYMFCGVGVYKKERAESRRTTTPISPPLFRAVASSTRPLYQLLKSISFTNKLHVEITESGLRFAADHARVMQGVAHWNKNLFTSYTTNFPSPPPARDGSNSDSDDADEESPTPTFQISLPAFLETLQIFGAADAAARQAKADVDPYRSNLRNYRPDAFSHQTLGMSGTCSLSYEEEGGHFSIVLEEAGVKTTCNLTTYLPEAPEDIPFDIEDLSFKIITQARWLLDALAEIAPTSPEKLTIVASRKEPYLRLTSAGGSLGSSSVDFAKGRDLLETFSVKERWIQTFKFDVIKSATEAMRIASKVSLRGDRQGVLSMQFMVEVEGTGLSFLDFRFVPYAEHEDDDDEDENDERGEGGGDRDENGMFD</sequence>
<dbReference type="SUPFAM" id="SSF55979">
    <property type="entry name" value="DNA clamp"/>
    <property type="match status" value="1"/>
</dbReference>
<keyword evidence="6" id="KW-0227">DNA damage</keyword>
<dbReference type="Pfam" id="PF02144">
    <property type="entry name" value="Rad1"/>
    <property type="match status" value="1"/>
</dbReference>
<evidence type="ECO:0000256" key="4">
    <source>
        <dbReference type="ARBA" id="ARBA00010991"/>
    </source>
</evidence>
<dbReference type="InterPro" id="IPR046938">
    <property type="entry name" value="DNA_clamp_sf"/>
</dbReference>
<feature type="compositionally biased region" description="Basic and acidic residues" evidence="11">
    <location>
        <begin position="420"/>
        <end position="434"/>
    </location>
</feature>
<gene>
    <name evidence="13" type="ORF">B0H66DRAFT_469666</name>
</gene>
<keyword evidence="7 12" id="KW-1133">Transmembrane helix</keyword>
<dbReference type="InterPro" id="IPR007915">
    <property type="entry name" value="TMEM258/Ost5"/>
</dbReference>
<evidence type="ECO:0000256" key="7">
    <source>
        <dbReference type="ARBA" id="ARBA00022989"/>
    </source>
</evidence>
<feature type="region of interest" description="Disordered" evidence="11">
    <location>
        <begin position="407"/>
        <end position="434"/>
    </location>
</feature>
<evidence type="ECO:0000256" key="3">
    <source>
        <dbReference type="ARBA" id="ARBA00009825"/>
    </source>
</evidence>
<dbReference type="Proteomes" id="UP001283341">
    <property type="component" value="Unassembled WGS sequence"/>
</dbReference>
<dbReference type="InterPro" id="IPR003021">
    <property type="entry name" value="Rad1_Rec1_Rad17"/>
</dbReference>
<organism evidence="13 14">
    <name type="scientific">Apodospora peruviana</name>
    <dbReference type="NCBI Taxonomy" id="516989"/>
    <lineage>
        <taxon>Eukaryota</taxon>
        <taxon>Fungi</taxon>
        <taxon>Dikarya</taxon>
        <taxon>Ascomycota</taxon>
        <taxon>Pezizomycotina</taxon>
        <taxon>Sordariomycetes</taxon>
        <taxon>Sordariomycetidae</taxon>
        <taxon>Sordariales</taxon>
        <taxon>Lasiosphaeriaceae</taxon>
        <taxon>Apodospora</taxon>
    </lineage>
</organism>
<dbReference type="CDD" id="cd00577">
    <property type="entry name" value="PCNA"/>
    <property type="match status" value="1"/>
</dbReference>
<evidence type="ECO:0000256" key="9">
    <source>
        <dbReference type="ARBA" id="ARBA00023204"/>
    </source>
</evidence>
<evidence type="ECO:0000313" key="13">
    <source>
        <dbReference type="EMBL" id="KAK3329060.1"/>
    </source>
</evidence>
<dbReference type="GO" id="GO:0004527">
    <property type="term" value="F:exonuclease activity"/>
    <property type="evidence" value="ECO:0007669"/>
    <property type="project" value="UniProtKB-KW"/>
</dbReference>
<evidence type="ECO:0000313" key="14">
    <source>
        <dbReference type="Proteomes" id="UP001283341"/>
    </source>
</evidence>
<dbReference type="FunFam" id="3.70.10.10:FF:000014">
    <property type="entry name" value="DNA repair protein Rad1, putative"/>
    <property type="match status" value="1"/>
</dbReference>
<evidence type="ECO:0000256" key="2">
    <source>
        <dbReference type="ARBA" id="ARBA00004141"/>
    </source>
</evidence>
<reference evidence="13" key="1">
    <citation type="journal article" date="2023" name="Mol. Phylogenet. Evol.">
        <title>Genome-scale phylogeny and comparative genomics of the fungal order Sordariales.</title>
        <authorList>
            <person name="Hensen N."/>
            <person name="Bonometti L."/>
            <person name="Westerberg I."/>
            <person name="Brannstrom I.O."/>
            <person name="Guillou S."/>
            <person name="Cros-Aarteil S."/>
            <person name="Calhoun S."/>
            <person name="Haridas S."/>
            <person name="Kuo A."/>
            <person name="Mondo S."/>
            <person name="Pangilinan J."/>
            <person name="Riley R."/>
            <person name="LaButti K."/>
            <person name="Andreopoulos B."/>
            <person name="Lipzen A."/>
            <person name="Chen C."/>
            <person name="Yan M."/>
            <person name="Daum C."/>
            <person name="Ng V."/>
            <person name="Clum A."/>
            <person name="Steindorff A."/>
            <person name="Ohm R.A."/>
            <person name="Martin F."/>
            <person name="Silar P."/>
            <person name="Natvig D.O."/>
            <person name="Lalanne C."/>
            <person name="Gautier V."/>
            <person name="Ament-Velasquez S.L."/>
            <person name="Kruys A."/>
            <person name="Hutchinson M.I."/>
            <person name="Powell A.J."/>
            <person name="Barry K."/>
            <person name="Miller A.N."/>
            <person name="Grigoriev I.V."/>
            <person name="Debuchy R."/>
            <person name="Gladieux P."/>
            <person name="Hiltunen Thoren M."/>
            <person name="Johannesson H."/>
        </authorList>
    </citation>
    <scope>NUCLEOTIDE SEQUENCE</scope>
    <source>
        <strain evidence="13">CBS 118394</strain>
    </source>
</reference>
<accession>A0AAE0MEA8</accession>
<feature type="transmembrane region" description="Helical" evidence="12">
    <location>
        <begin position="58"/>
        <end position="78"/>
    </location>
</feature>
<keyword evidence="8 12" id="KW-0472">Membrane</keyword>
<proteinExistence type="inferred from homology"/>
<dbReference type="PRINTS" id="PR01245">
    <property type="entry name" value="RAD1REC1"/>
</dbReference>
<evidence type="ECO:0000256" key="10">
    <source>
        <dbReference type="ARBA" id="ARBA00023242"/>
    </source>
</evidence>